<evidence type="ECO:0000313" key="7">
    <source>
        <dbReference type="EMBL" id="GGB76458.1"/>
    </source>
</evidence>
<dbReference type="Gene3D" id="3.20.20.80">
    <property type="entry name" value="Glycosidases"/>
    <property type="match status" value="1"/>
</dbReference>
<dbReference type="InterPro" id="IPR017853">
    <property type="entry name" value="GH"/>
</dbReference>
<proteinExistence type="inferred from homology"/>
<dbReference type="InterPro" id="IPR018087">
    <property type="entry name" value="Glyco_hydro_5_CS"/>
</dbReference>
<evidence type="ECO:0000256" key="1">
    <source>
        <dbReference type="ARBA" id="ARBA00022801"/>
    </source>
</evidence>
<feature type="chain" id="PRO_5045043281" description="Glycoside hydrolase family 5 domain-containing protein" evidence="5">
    <location>
        <begin position="18"/>
        <end position="324"/>
    </location>
</feature>
<dbReference type="InterPro" id="IPR001547">
    <property type="entry name" value="Glyco_hydro_5"/>
</dbReference>
<dbReference type="PANTHER" id="PTHR34142">
    <property type="entry name" value="ENDO-BETA-1,4-GLUCANASE A"/>
    <property type="match status" value="1"/>
</dbReference>
<evidence type="ECO:0000256" key="5">
    <source>
        <dbReference type="SAM" id="SignalP"/>
    </source>
</evidence>
<name>A0ABQ1JW99_9FLAO</name>
<organism evidence="7 8">
    <name type="scientific">Flavobacterium suaedae</name>
    <dbReference type="NCBI Taxonomy" id="1767027"/>
    <lineage>
        <taxon>Bacteria</taxon>
        <taxon>Pseudomonadati</taxon>
        <taxon>Bacteroidota</taxon>
        <taxon>Flavobacteriia</taxon>
        <taxon>Flavobacteriales</taxon>
        <taxon>Flavobacteriaceae</taxon>
        <taxon>Flavobacterium</taxon>
    </lineage>
</organism>
<comment type="similarity">
    <text evidence="3">Belongs to the glycosyl hydrolase 5 (cellulase A) family.</text>
</comment>
<accession>A0ABQ1JW99</accession>
<feature type="region of interest" description="Disordered" evidence="4">
    <location>
        <begin position="293"/>
        <end position="324"/>
    </location>
</feature>
<keyword evidence="5" id="KW-0732">Signal</keyword>
<comment type="caution">
    <text evidence="7">The sequence shown here is derived from an EMBL/GenBank/DDBJ whole genome shotgun (WGS) entry which is preliminary data.</text>
</comment>
<feature type="compositionally biased region" description="Basic and acidic residues" evidence="4">
    <location>
        <begin position="303"/>
        <end position="324"/>
    </location>
</feature>
<gene>
    <name evidence="7" type="ORF">GCM10007424_15580</name>
</gene>
<sequence length="324" mass="37369">MMKKYLILLTSVLLAFACETKSQTSTAVEKHGQLHVEGTQLTDENGNAAMLRGMSYGWHNFWPRFYNKQSVKWLKNDWNVNIVRAAMGVDADKRCYIESPEDSKEKIKTVVDGAIEAGIYVIIDFHSHNIHLEEAKIFFDEMSKTYGDKPNVIYEIFNEPDDESWSEVKAYSEEVIKVIRKNDPDNIILVGCPHWDQDIHLPAEDPITGFDNLMYTVHFYAATHDKWLRDRTDAAIEKGLPVFVSESAGMEATGDGPLNEEEWQRWIDWMENRKISWITWSVSDKDETCSVLEKSASSTGNWKESDLKKSGKKSREYLRKLNKQ</sequence>
<evidence type="ECO:0000313" key="8">
    <source>
        <dbReference type="Proteomes" id="UP000615760"/>
    </source>
</evidence>
<keyword evidence="2 3" id="KW-0326">Glycosidase</keyword>
<evidence type="ECO:0000256" key="3">
    <source>
        <dbReference type="RuleBase" id="RU361153"/>
    </source>
</evidence>
<dbReference type="Proteomes" id="UP000615760">
    <property type="component" value="Unassembled WGS sequence"/>
</dbReference>
<dbReference type="PROSITE" id="PS00659">
    <property type="entry name" value="GLYCOSYL_HYDROL_F5"/>
    <property type="match status" value="1"/>
</dbReference>
<keyword evidence="1 3" id="KW-0378">Hydrolase</keyword>
<dbReference type="RefSeq" id="WP_188620691.1">
    <property type="nucleotide sequence ID" value="NZ_BMJE01000003.1"/>
</dbReference>
<feature type="signal peptide" evidence="5">
    <location>
        <begin position="1"/>
        <end position="17"/>
    </location>
</feature>
<dbReference type="SUPFAM" id="SSF51445">
    <property type="entry name" value="(Trans)glycosidases"/>
    <property type="match status" value="1"/>
</dbReference>
<dbReference type="EMBL" id="BMJE01000003">
    <property type="protein sequence ID" value="GGB76458.1"/>
    <property type="molecule type" value="Genomic_DNA"/>
</dbReference>
<dbReference type="Pfam" id="PF00150">
    <property type="entry name" value="Cellulase"/>
    <property type="match status" value="1"/>
</dbReference>
<reference evidence="8" key="1">
    <citation type="journal article" date="2019" name="Int. J. Syst. Evol. Microbiol.">
        <title>The Global Catalogue of Microorganisms (GCM) 10K type strain sequencing project: providing services to taxonomists for standard genome sequencing and annotation.</title>
        <authorList>
            <consortium name="The Broad Institute Genomics Platform"/>
            <consortium name="The Broad Institute Genome Sequencing Center for Infectious Disease"/>
            <person name="Wu L."/>
            <person name="Ma J."/>
        </authorList>
    </citation>
    <scope>NUCLEOTIDE SEQUENCE [LARGE SCALE GENOMIC DNA]</scope>
    <source>
        <strain evidence="8">CGMCC 1.15461</strain>
    </source>
</reference>
<evidence type="ECO:0000259" key="6">
    <source>
        <dbReference type="Pfam" id="PF00150"/>
    </source>
</evidence>
<feature type="domain" description="Glycoside hydrolase family 5" evidence="6">
    <location>
        <begin position="43"/>
        <end position="285"/>
    </location>
</feature>
<evidence type="ECO:0000256" key="4">
    <source>
        <dbReference type="SAM" id="MobiDB-lite"/>
    </source>
</evidence>
<evidence type="ECO:0000256" key="2">
    <source>
        <dbReference type="ARBA" id="ARBA00023295"/>
    </source>
</evidence>
<protein>
    <recommendedName>
        <fullName evidence="6">Glycoside hydrolase family 5 domain-containing protein</fullName>
    </recommendedName>
</protein>
<dbReference type="PROSITE" id="PS51257">
    <property type="entry name" value="PROKAR_LIPOPROTEIN"/>
    <property type="match status" value="1"/>
</dbReference>
<keyword evidence="8" id="KW-1185">Reference proteome</keyword>
<dbReference type="PANTHER" id="PTHR34142:SF1">
    <property type="entry name" value="GLYCOSIDE HYDROLASE FAMILY 5 DOMAIN-CONTAINING PROTEIN"/>
    <property type="match status" value="1"/>
</dbReference>